<evidence type="ECO:0000256" key="1">
    <source>
        <dbReference type="SAM" id="MobiDB-lite"/>
    </source>
</evidence>
<reference evidence="3" key="3">
    <citation type="submission" date="2020-12" db="UniProtKB">
        <authorList>
            <consortium name="EnsemblPlants"/>
        </authorList>
    </citation>
    <scope>IDENTIFICATION</scope>
</reference>
<organism evidence="2">
    <name type="scientific">Physcomitrium patens</name>
    <name type="common">Spreading-leaved earth moss</name>
    <name type="synonym">Physcomitrella patens</name>
    <dbReference type="NCBI Taxonomy" id="3218"/>
    <lineage>
        <taxon>Eukaryota</taxon>
        <taxon>Viridiplantae</taxon>
        <taxon>Streptophyta</taxon>
        <taxon>Embryophyta</taxon>
        <taxon>Bryophyta</taxon>
        <taxon>Bryophytina</taxon>
        <taxon>Bryopsida</taxon>
        <taxon>Funariidae</taxon>
        <taxon>Funariales</taxon>
        <taxon>Funariaceae</taxon>
        <taxon>Physcomitrium</taxon>
    </lineage>
</organism>
<dbReference type="Gramene" id="Pp3c5_11450V3.1">
    <property type="protein sequence ID" value="Pp3c5_11450V3.1"/>
    <property type="gene ID" value="Pp3c5_11450"/>
</dbReference>
<reference evidence="2 4" key="1">
    <citation type="journal article" date="2008" name="Science">
        <title>The Physcomitrella genome reveals evolutionary insights into the conquest of land by plants.</title>
        <authorList>
            <person name="Rensing S."/>
            <person name="Lang D."/>
            <person name="Zimmer A."/>
            <person name="Terry A."/>
            <person name="Salamov A."/>
            <person name="Shapiro H."/>
            <person name="Nishiyama T."/>
            <person name="Perroud P.-F."/>
            <person name="Lindquist E."/>
            <person name="Kamisugi Y."/>
            <person name="Tanahashi T."/>
            <person name="Sakakibara K."/>
            <person name="Fujita T."/>
            <person name="Oishi K."/>
            <person name="Shin-I T."/>
            <person name="Kuroki Y."/>
            <person name="Toyoda A."/>
            <person name="Suzuki Y."/>
            <person name="Hashimoto A."/>
            <person name="Yamaguchi K."/>
            <person name="Sugano A."/>
            <person name="Kohara Y."/>
            <person name="Fujiyama A."/>
            <person name="Anterola A."/>
            <person name="Aoki S."/>
            <person name="Ashton N."/>
            <person name="Barbazuk W.B."/>
            <person name="Barker E."/>
            <person name="Bennetzen J."/>
            <person name="Bezanilla M."/>
            <person name="Blankenship R."/>
            <person name="Cho S.H."/>
            <person name="Dutcher S."/>
            <person name="Estelle M."/>
            <person name="Fawcett J.A."/>
            <person name="Gundlach H."/>
            <person name="Hanada K."/>
            <person name="Heyl A."/>
            <person name="Hicks K.A."/>
            <person name="Hugh J."/>
            <person name="Lohr M."/>
            <person name="Mayer K."/>
            <person name="Melkozernov A."/>
            <person name="Murata T."/>
            <person name="Nelson D."/>
            <person name="Pils B."/>
            <person name="Prigge M."/>
            <person name="Reiss B."/>
            <person name="Renner T."/>
            <person name="Rombauts S."/>
            <person name="Rushton P."/>
            <person name="Sanderfoot A."/>
            <person name="Schween G."/>
            <person name="Shiu S.-H."/>
            <person name="Stueber K."/>
            <person name="Theodoulou F.L."/>
            <person name="Tu H."/>
            <person name="Van de Peer Y."/>
            <person name="Verrier P.J."/>
            <person name="Waters E."/>
            <person name="Wood A."/>
            <person name="Yang L."/>
            <person name="Cove D."/>
            <person name="Cuming A."/>
            <person name="Hasebe M."/>
            <person name="Lucas S."/>
            <person name="Mishler D.B."/>
            <person name="Reski R."/>
            <person name="Grigoriev I."/>
            <person name="Quatrano R.S."/>
            <person name="Boore J.L."/>
        </authorList>
    </citation>
    <scope>NUCLEOTIDE SEQUENCE [LARGE SCALE GENOMIC DNA]</scope>
    <source>
        <strain evidence="3 4">cv. Gransden 2004</strain>
    </source>
</reference>
<evidence type="ECO:0000313" key="4">
    <source>
        <dbReference type="Proteomes" id="UP000006727"/>
    </source>
</evidence>
<proteinExistence type="predicted"/>
<evidence type="ECO:0000313" key="3">
    <source>
        <dbReference type="EnsemblPlants" id="Pp3c5_11450V3.1"/>
    </source>
</evidence>
<keyword evidence="4" id="KW-1185">Reference proteome</keyword>
<dbReference type="AlphaFoldDB" id="A0A2K1KJA9"/>
<dbReference type="Gene3D" id="2.40.70.10">
    <property type="entry name" value="Acid Proteases"/>
    <property type="match status" value="1"/>
</dbReference>
<evidence type="ECO:0000313" key="2">
    <source>
        <dbReference type="EMBL" id="PNR53862.1"/>
    </source>
</evidence>
<gene>
    <name evidence="2" type="ORF">PHYPA_007537</name>
</gene>
<dbReference type="Proteomes" id="UP000006727">
    <property type="component" value="Chromosome 5"/>
</dbReference>
<dbReference type="CDD" id="cd00303">
    <property type="entry name" value="retropepsin_like"/>
    <property type="match status" value="1"/>
</dbReference>
<dbReference type="STRING" id="3218.A0A2K1KJA9"/>
<feature type="region of interest" description="Disordered" evidence="1">
    <location>
        <begin position="1"/>
        <end position="23"/>
    </location>
</feature>
<dbReference type="InParanoid" id="A0A2K1KJA9"/>
<reference evidence="2 4" key="2">
    <citation type="journal article" date="2018" name="Plant J.">
        <title>The Physcomitrella patens chromosome-scale assembly reveals moss genome structure and evolution.</title>
        <authorList>
            <person name="Lang D."/>
            <person name="Ullrich K.K."/>
            <person name="Murat F."/>
            <person name="Fuchs J."/>
            <person name="Jenkins J."/>
            <person name="Haas F.B."/>
            <person name="Piednoel M."/>
            <person name="Gundlach H."/>
            <person name="Van Bel M."/>
            <person name="Meyberg R."/>
            <person name="Vives C."/>
            <person name="Morata J."/>
            <person name="Symeonidi A."/>
            <person name="Hiss M."/>
            <person name="Muchero W."/>
            <person name="Kamisugi Y."/>
            <person name="Saleh O."/>
            <person name="Blanc G."/>
            <person name="Decker E.L."/>
            <person name="van Gessel N."/>
            <person name="Grimwood J."/>
            <person name="Hayes R.D."/>
            <person name="Graham S.W."/>
            <person name="Gunter L.E."/>
            <person name="McDaniel S.F."/>
            <person name="Hoernstein S.N.W."/>
            <person name="Larsson A."/>
            <person name="Li F.W."/>
            <person name="Perroud P.F."/>
            <person name="Phillips J."/>
            <person name="Ranjan P."/>
            <person name="Rokshar D.S."/>
            <person name="Rothfels C.J."/>
            <person name="Schneider L."/>
            <person name="Shu S."/>
            <person name="Stevenson D.W."/>
            <person name="Thummler F."/>
            <person name="Tillich M."/>
            <person name="Villarreal Aguilar J.C."/>
            <person name="Widiez T."/>
            <person name="Wong G.K."/>
            <person name="Wymore A."/>
            <person name="Zhang Y."/>
            <person name="Zimmer A.D."/>
            <person name="Quatrano R.S."/>
            <person name="Mayer K.F.X."/>
            <person name="Goodstein D."/>
            <person name="Casacuberta J.M."/>
            <person name="Vandepoele K."/>
            <person name="Reski R."/>
            <person name="Cuming A.C."/>
            <person name="Tuskan G.A."/>
            <person name="Maumus F."/>
            <person name="Salse J."/>
            <person name="Schmutz J."/>
            <person name="Rensing S.A."/>
        </authorList>
    </citation>
    <scope>NUCLEOTIDE SEQUENCE [LARGE SCALE GENOMIC DNA]</scope>
    <source>
        <strain evidence="3 4">cv. Gransden 2004</strain>
    </source>
</reference>
<dbReference type="InterPro" id="IPR021109">
    <property type="entry name" value="Peptidase_aspartic_dom_sf"/>
</dbReference>
<sequence>MVPHNSPPVANCDQRPAQQKPTEVQELIQKEVQDELAPVVPEKKVEVPSMKTIQKKQVVPNYDVVEDLKGEKANVTFGQLLADSKPYRKLVTSSLRHTNAKRKRILPTVFHVEQEDLRSPKIDVKIAGCILKEVPVDSRSGVNIMTEETAHDLGYHDFKTTPRMLRLADQTRRKPAGILQNIETLIGGVPFKLTYIIIRPIVKKGYKILIGRPWLYRAKVKTNSYHHELKFKDLRGPAQKPIIVSWKKVPHLGETPPSDQGYTSETSETSSIDLKDPYDVSYLTCYLVDEDEEDSGNEDLESEKNLDLARLEISSTSHVEGIVNPDDCLDIDLDKEKTLKVSKYITPEELQSCGEIFLKYHDIFAWSIE</sequence>
<name>A0A2K1KJA9_PHYPA</name>
<dbReference type="EMBL" id="ABEU02000005">
    <property type="protein sequence ID" value="PNR53862.1"/>
    <property type="molecule type" value="Genomic_DNA"/>
</dbReference>
<accession>A0A2K1KJA9</accession>
<protein>
    <submittedName>
        <fullName evidence="2 3">Uncharacterized protein</fullName>
    </submittedName>
</protein>
<dbReference type="EnsemblPlants" id="Pp3c5_11450V3.1">
    <property type="protein sequence ID" value="Pp3c5_11450V3.1"/>
    <property type="gene ID" value="Pp3c5_11450"/>
</dbReference>